<evidence type="ECO:0000256" key="6">
    <source>
        <dbReference type="ARBA" id="ARBA00023242"/>
    </source>
</evidence>
<comment type="caution">
    <text evidence="9">The sequence shown here is derived from an EMBL/GenBank/DDBJ whole genome shotgun (WGS) entry which is preliminary data.</text>
</comment>
<dbReference type="EMBL" id="JAUEDM010000008">
    <property type="protein sequence ID" value="KAK3313101.1"/>
    <property type="molecule type" value="Genomic_DNA"/>
</dbReference>
<protein>
    <submittedName>
        <fullName evidence="9">Fungal-specific transcription factor</fullName>
    </submittedName>
</protein>
<keyword evidence="2" id="KW-0862">Zinc</keyword>
<dbReference type="Pfam" id="PF00172">
    <property type="entry name" value="Zn_clus"/>
    <property type="match status" value="1"/>
</dbReference>
<accession>A0AAE0HW91</accession>
<keyword evidence="3" id="KW-0805">Transcription regulation</keyword>
<feature type="domain" description="Zn(2)-C6 fungal-type" evidence="8">
    <location>
        <begin position="14"/>
        <end position="46"/>
    </location>
</feature>
<evidence type="ECO:0000256" key="4">
    <source>
        <dbReference type="ARBA" id="ARBA00023125"/>
    </source>
</evidence>
<feature type="region of interest" description="Disordered" evidence="7">
    <location>
        <begin position="576"/>
        <end position="608"/>
    </location>
</feature>
<evidence type="ECO:0000313" key="10">
    <source>
        <dbReference type="Proteomes" id="UP001283341"/>
    </source>
</evidence>
<feature type="compositionally biased region" description="Polar residues" evidence="7">
    <location>
        <begin position="76"/>
        <end position="100"/>
    </location>
</feature>
<evidence type="ECO:0000256" key="5">
    <source>
        <dbReference type="ARBA" id="ARBA00023163"/>
    </source>
</evidence>
<dbReference type="InterPro" id="IPR001138">
    <property type="entry name" value="Zn2Cys6_DnaBD"/>
</dbReference>
<gene>
    <name evidence="9" type="ORF">B0H66DRAFT_386040</name>
</gene>
<keyword evidence="4" id="KW-0238">DNA-binding</keyword>
<dbReference type="CDD" id="cd00067">
    <property type="entry name" value="GAL4"/>
    <property type="match status" value="1"/>
</dbReference>
<name>A0AAE0HW91_9PEZI</name>
<keyword evidence="10" id="KW-1185">Reference proteome</keyword>
<feature type="region of interest" description="Disordered" evidence="7">
    <location>
        <begin position="643"/>
        <end position="666"/>
    </location>
</feature>
<reference evidence="9" key="2">
    <citation type="submission" date="2023-06" db="EMBL/GenBank/DDBJ databases">
        <authorList>
            <consortium name="Lawrence Berkeley National Laboratory"/>
            <person name="Haridas S."/>
            <person name="Hensen N."/>
            <person name="Bonometti L."/>
            <person name="Westerberg I."/>
            <person name="Brannstrom I.O."/>
            <person name="Guillou S."/>
            <person name="Cros-Aarteil S."/>
            <person name="Calhoun S."/>
            <person name="Kuo A."/>
            <person name="Mondo S."/>
            <person name="Pangilinan J."/>
            <person name="Riley R."/>
            <person name="Labutti K."/>
            <person name="Andreopoulos B."/>
            <person name="Lipzen A."/>
            <person name="Chen C."/>
            <person name="Yanf M."/>
            <person name="Daum C."/>
            <person name="Ng V."/>
            <person name="Clum A."/>
            <person name="Steindorff A."/>
            <person name="Ohm R."/>
            <person name="Martin F."/>
            <person name="Silar P."/>
            <person name="Natvig D."/>
            <person name="Lalanne C."/>
            <person name="Gautier V."/>
            <person name="Ament-Velasquez S.L."/>
            <person name="Kruys A."/>
            <person name="Hutchinson M.I."/>
            <person name="Powell A.J."/>
            <person name="Barry K."/>
            <person name="Miller A.N."/>
            <person name="Grigoriev I.V."/>
            <person name="Debuchy R."/>
            <person name="Gladieux P."/>
            <person name="Thoren M.H."/>
            <person name="Johannesson H."/>
        </authorList>
    </citation>
    <scope>NUCLEOTIDE SEQUENCE</scope>
    <source>
        <strain evidence="9">CBS 118394</strain>
    </source>
</reference>
<evidence type="ECO:0000259" key="8">
    <source>
        <dbReference type="PROSITE" id="PS50048"/>
    </source>
</evidence>
<evidence type="ECO:0000256" key="1">
    <source>
        <dbReference type="ARBA" id="ARBA00022723"/>
    </source>
</evidence>
<evidence type="ECO:0000313" key="9">
    <source>
        <dbReference type="EMBL" id="KAK3313101.1"/>
    </source>
</evidence>
<dbReference type="GO" id="GO:0008270">
    <property type="term" value="F:zinc ion binding"/>
    <property type="evidence" value="ECO:0007669"/>
    <property type="project" value="InterPro"/>
</dbReference>
<dbReference type="AlphaFoldDB" id="A0AAE0HW91"/>
<keyword evidence="1" id="KW-0479">Metal-binding</keyword>
<dbReference type="GO" id="GO:0003677">
    <property type="term" value="F:DNA binding"/>
    <property type="evidence" value="ECO:0007669"/>
    <property type="project" value="UniProtKB-KW"/>
</dbReference>
<dbReference type="PANTHER" id="PTHR47171">
    <property type="entry name" value="FARA-RELATED"/>
    <property type="match status" value="1"/>
</dbReference>
<dbReference type="Gene3D" id="4.10.240.10">
    <property type="entry name" value="Zn(2)-C6 fungal-type DNA-binding domain"/>
    <property type="match status" value="1"/>
</dbReference>
<dbReference type="SMART" id="SM00066">
    <property type="entry name" value="GAL4"/>
    <property type="match status" value="1"/>
</dbReference>
<keyword evidence="6" id="KW-0539">Nucleus</keyword>
<dbReference type="InterPro" id="IPR052073">
    <property type="entry name" value="Amide_Lactam_Regulators"/>
</dbReference>
<dbReference type="SUPFAM" id="SSF57701">
    <property type="entry name" value="Zn2/Cys6 DNA-binding domain"/>
    <property type="match status" value="1"/>
</dbReference>
<dbReference type="Pfam" id="PF04082">
    <property type="entry name" value="Fungal_trans"/>
    <property type="match status" value="1"/>
</dbReference>
<evidence type="ECO:0000256" key="7">
    <source>
        <dbReference type="SAM" id="MobiDB-lite"/>
    </source>
</evidence>
<keyword evidence="5" id="KW-0804">Transcription</keyword>
<organism evidence="9 10">
    <name type="scientific">Apodospora peruviana</name>
    <dbReference type="NCBI Taxonomy" id="516989"/>
    <lineage>
        <taxon>Eukaryota</taxon>
        <taxon>Fungi</taxon>
        <taxon>Dikarya</taxon>
        <taxon>Ascomycota</taxon>
        <taxon>Pezizomycotina</taxon>
        <taxon>Sordariomycetes</taxon>
        <taxon>Sordariomycetidae</taxon>
        <taxon>Sordariales</taxon>
        <taxon>Lasiosphaeriaceae</taxon>
        <taxon>Apodospora</taxon>
    </lineage>
</organism>
<dbReference type="PROSITE" id="PS50048">
    <property type="entry name" value="ZN2_CY6_FUNGAL_2"/>
    <property type="match status" value="1"/>
</dbReference>
<dbReference type="Proteomes" id="UP001283341">
    <property type="component" value="Unassembled WGS sequence"/>
</dbReference>
<sequence length="698" mass="78177">MQRLTRAQAASRVACTICHQRKVRCDAHDVGIPCTNCRSASRADACRPHQKRKRIPKSATAVRSQPRPESSDAELASSSRPATGTTTTSVPPRHALSQTPLGIPPVVRVPIDASAEDGALLYKRHLVEFVDQPHIEERPIDKNARIAYIGTQVSNLNFLAGQHFGERTSRVCHYPTNKLDRRETCYEPDRLPVEAFQLPSRVVVDQLLDAYFAHVNPGFPVVDEDIFVAQYRARDPQNPPSLLLLHAILVVGAHVLFDPPERETIKATFFRRAKSLFDARFERNRDTIVQAALLLSWHADGPEDVAANAWFWIGVAVRTAAGLGMHRDADESTIVPHNKRMWRRVFWLLFQCDVLLSLQYGRPQSLHLQDSDVKPLQASDFQDCGKNTQVVYVVHTTKLCVIMSHGLRERFRLASTTQSRQDALRKLDDSLAQWSLQLPESLHMRPAASLDLWPACLQLHYNMALLLLHRSAPTDQQAVATREDAEICAMAASFIQSIFQGICDRGELRSLWLSVVNCIFTALIQLNVEVRTSNALVAVPALMRYDAAIESLRQLAEYWPNAQPILLFFESVRSSKRPGGQTERGSLVDHDVPPNSTEWPGRPPQQPVSQTAIPDINHMAEGALRMDVIMDPAAASAENNFVPPVAGPSSQHLSSGHHRGQQEQQLGHGVADFAEAWHAWRSTYWQQADLTDDFLFTF</sequence>
<dbReference type="InterPro" id="IPR007219">
    <property type="entry name" value="XnlR_reg_dom"/>
</dbReference>
<dbReference type="GO" id="GO:0006351">
    <property type="term" value="P:DNA-templated transcription"/>
    <property type="evidence" value="ECO:0007669"/>
    <property type="project" value="InterPro"/>
</dbReference>
<dbReference type="PANTHER" id="PTHR47171:SF4">
    <property type="entry name" value="ACETAMIDASE REGULATORY PROTEIN"/>
    <property type="match status" value="1"/>
</dbReference>
<feature type="region of interest" description="Disordered" evidence="7">
    <location>
        <begin position="43"/>
        <end position="103"/>
    </location>
</feature>
<evidence type="ECO:0000256" key="2">
    <source>
        <dbReference type="ARBA" id="ARBA00022833"/>
    </source>
</evidence>
<proteinExistence type="predicted"/>
<reference evidence="9" key="1">
    <citation type="journal article" date="2023" name="Mol. Phylogenet. Evol.">
        <title>Genome-scale phylogeny and comparative genomics of the fungal order Sordariales.</title>
        <authorList>
            <person name="Hensen N."/>
            <person name="Bonometti L."/>
            <person name="Westerberg I."/>
            <person name="Brannstrom I.O."/>
            <person name="Guillou S."/>
            <person name="Cros-Aarteil S."/>
            <person name="Calhoun S."/>
            <person name="Haridas S."/>
            <person name="Kuo A."/>
            <person name="Mondo S."/>
            <person name="Pangilinan J."/>
            <person name="Riley R."/>
            <person name="LaButti K."/>
            <person name="Andreopoulos B."/>
            <person name="Lipzen A."/>
            <person name="Chen C."/>
            <person name="Yan M."/>
            <person name="Daum C."/>
            <person name="Ng V."/>
            <person name="Clum A."/>
            <person name="Steindorff A."/>
            <person name="Ohm R.A."/>
            <person name="Martin F."/>
            <person name="Silar P."/>
            <person name="Natvig D.O."/>
            <person name="Lalanne C."/>
            <person name="Gautier V."/>
            <person name="Ament-Velasquez S.L."/>
            <person name="Kruys A."/>
            <person name="Hutchinson M.I."/>
            <person name="Powell A.J."/>
            <person name="Barry K."/>
            <person name="Miller A.N."/>
            <person name="Grigoriev I.V."/>
            <person name="Debuchy R."/>
            <person name="Gladieux P."/>
            <person name="Hiltunen Thoren M."/>
            <person name="Johannesson H."/>
        </authorList>
    </citation>
    <scope>NUCLEOTIDE SEQUENCE</scope>
    <source>
        <strain evidence="9">CBS 118394</strain>
    </source>
</reference>
<evidence type="ECO:0000256" key="3">
    <source>
        <dbReference type="ARBA" id="ARBA00023015"/>
    </source>
</evidence>
<dbReference type="InterPro" id="IPR036864">
    <property type="entry name" value="Zn2-C6_fun-type_DNA-bd_sf"/>
</dbReference>
<dbReference type="SMART" id="SM00906">
    <property type="entry name" value="Fungal_trans"/>
    <property type="match status" value="1"/>
</dbReference>
<dbReference type="CDD" id="cd12148">
    <property type="entry name" value="fungal_TF_MHR"/>
    <property type="match status" value="1"/>
</dbReference>
<dbReference type="GO" id="GO:0000981">
    <property type="term" value="F:DNA-binding transcription factor activity, RNA polymerase II-specific"/>
    <property type="evidence" value="ECO:0007669"/>
    <property type="project" value="InterPro"/>
</dbReference>
<dbReference type="PROSITE" id="PS00463">
    <property type="entry name" value="ZN2_CY6_FUNGAL_1"/>
    <property type="match status" value="1"/>
</dbReference>